<feature type="domain" description="Glycosyl transferase family 1" evidence="1">
    <location>
        <begin position="201"/>
        <end position="360"/>
    </location>
</feature>
<dbReference type="STRING" id="1802610.A2W32_01370"/>
<gene>
    <name evidence="2" type="ORF">A2W32_01370</name>
</gene>
<evidence type="ECO:0000313" key="3">
    <source>
        <dbReference type="Proteomes" id="UP000177371"/>
    </source>
</evidence>
<dbReference type="Proteomes" id="UP000177371">
    <property type="component" value="Unassembled WGS sequence"/>
</dbReference>
<reference evidence="2 3" key="1">
    <citation type="journal article" date="2016" name="Nat. Commun.">
        <title>Thousands of microbial genomes shed light on interconnected biogeochemical processes in an aquifer system.</title>
        <authorList>
            <person name="Anantharaman K."/>
            <person name="Brown C.T."/>
            <person name="Hug L.A."/>
            <person name="Sharon I."/>
            <person name="Castelle C.J."/>
            <person name="Probst A.J."/>
            <person name="Thomas B.C."/>
            <person name="Singh A."/>
            <person name="Wilkins M.J."/>
            <person name="Karaoz U."/>
            <person name="Brodie E.L."/>
            <person name="Williams K.H."/>
            <person name="Hubbard S.S."/>
            <person name="Banfield J.F."/>
        </authorList>
    </citation>
    <scope>NUCLEOTIDE SEQUENCE [LARGE SCALE GENOMIC DNA]</scope>
</reference>
<dbReference type="AlphaFoldDB" id="A0A1F4V4E1"/>
<accession>A0A1F4V4E1</accession>
<comment type="caution">
    <text evidence="2">The sequence shown here is derived from an EMBL/GenBank/DDBJ whole genome shotgun (WGS) entry which is preliminary data.</text>
</comment>
<dbReference type="InterPro" id="IPR001296">
    <property type="entry name" value="Glyco_trans_1"/>
</dbReference>
<name>A0A1F4V4E1_UNCKA</name>
<protein>
    <recommendedName>
        <fullName evidence="1">Glycosyl transferase family 1 domain-containing protein</fullName>
    </recommendedName>
</protein>
<dbReference type="EMBL" id="MEUT01000008">
    <property type="protein sequence ID" value="OGC51920.1"/>
    <property type="molecule type" value="Genomic_DNA"/>
</dbReference>
<proteinExistence type="predicted"/>
<dbReference type="Pfam" id="PF00534">
    <property type="entry name" value="Glycos_transf_1"/>
    <property type="match status" value="1"/>
</dbReference>
<dbReference type="GO" id="GO:0016757">
    <property type="term" value="F:glycosyltransferase activity"/>
    <property type="evidence" value="ECO:0007669"/>
    <property type="project" value="InterPro"/>
</dbReference>
<sequence>MEKRINILRPYKGISGLDTTLYYTINVLENCGAKYKVLSAESNNINDNIEYIPELKELFPNKINKKELSEKTLNKIVDCDTLLVFNFQRKENIMAANQLNALSKRPRIVNRIGNTLEKDDNIEFISKIADLNYVISNLVENDLINSEISRNKIFKMTPYFSVSLTYKSFTACNRLRRKYEIKPNDIVFIYPTRFSSMYSPNSIYTRKGILPALDIFLELSKYIPNIKLLIGGSDSQIRPIVEENKSKLFDYAKGKSVKTTQMKFIDYEDCKIPNFYDILKISNFSFHINTEEIESFGLAAFESALAGNCLLTTNLLGGKYLLNNNENFVMLEPKNTSNCVKTIIYLIKSKKYELIAKKARNILMNYTNYDRFSNEVLKVLSK</sequence>
<dbReference type="SUPFAM" id="SSF53756">
    <property type="entry name" value="UDP-Glycosyltransferase/glycogen phosphorylase"/>
    <property type="match status" value="1"/>
</dbReference>
<organism evidence="2 3">
    <name type="scientific">candidate division WWE3 bacterium RBG_16_37_10</name>
    <dbReference type="NCBI Taxonomy" id="1802610"/>
    <lineage>
        <taxon>Bacteria</taxon>
        <taxon>Katanobacteria</taxon>
    </lineage>
</organism>
<evidence type="ECO:0000313" key="2">
    <source>
        <dbReference type="EMBL" id="OGC51920.1"/>
    </source>
</evidence>
<dbReference type="Gene3D" id="3.40.50.2000">
    <property type="entry name" value="Glycogen Phosphorylase B"/>
    <property type="match status" value="1"/>
</dbReference>
<evidence type="ECO:0000259" key="1">
    <source>
        <dbReference type="Pfam" id="PF00534"/>
    </source>
</evidence>